<accession>A0A1H7GD36</accession>
<dbReference type="STRING" id="1287727.SAMN05443999_101280"/>
<dbReference type="AlphaFoldDB" id="A0A1H7GD36"/>
<dbReference type="SUPFAM" id="SSF54427">
    <property type="entry name" value="NTF2-like"/>
    <property type="match status" value="1"/>
</dbReference>
<dbReference type="RefSeq" id="WP_093030873.1">
    <property type="nucleotide sequence ID" value="NZ_FOAG01000001.1"/>
</dbReference>
<organism evidence="1 2">
    <name type="scientific">Roseovarius azorensis</name>
    <dbReference type="NCBI Taxonomy" id="1287727"/>
    <lineage>
        <taxon>Bacteria</taxon>
        <taxon>Pseudomonadati</taxon>
        <taxon>Pseudomonadota</taxon>
        <taxon>Alphaproteobacteria</taxon>
        <taxon>Rhodobacterales</taxon>
        <taxon>Roseobacteraceae</taxon>
        <taxon>Roseovarius</taxon>
    </lineage>
</organism>
<dbReference type="InterPro" id="IPR032710">
    <property type="entry name" value="NTF2-like_dom_sf"/>
</dbReference>
<dbReference type="Pfam" id="PF12893">
    <property type="entry name" value="Lumazine_bd_2"/>
    <property type="match status" value="1"/>
</dbReference>
<dbReference type="Gene3D" id="3.10.450.50">
    <property type="match status" value="1"/>
</dbReference>
<evidence type="ECO:0000313" key="2">
    <source>
        <dbReference type="Proteomes" id="UP000199582"/>
    </source>
</evidence>
<reference evidence="1 2" key="1">
    <citation type="submission" date="2016-10" db="EMBL/GenBank/DDBJ databases">
        <authorList>
            <person name="de Groot N.N."/>
        </authorList>
    </citation>
    <scope>NUCLEOTIDE SEQUENCE [LARGE SCALE GENOMIC DNA]</scope>
    <source>
        <strain evidence="1 2">DSM 100674</strain>
    </source>
</reference>
<name>A0A1H7GD36_9RHOB</name>
<dbReference type="OrthoDB" id="7451095at2"/>
<dbReference type="InterPro" id="IPR039437">
    <property type="entry name" value="FrzH/put_lumazine-bd"/>
</dbReference>
<evidence type="ECO:0000313" key="1">
    <source>
        <dbReference type="EMBL" id="SEK36038.1"/>
    </source>
</evidence>
<sequence length="130" mass="14336">MDGIDLSDHDTISALAVAYCEGIHYARPEVFERMCHERFAMTGLTGSGGAVFWDKVAYLARVAGRDPFPGAPSYEILEIDVAGGEMARVHLWVDVPPRRFEDHLGFVRVDGAWKLITKVFRTADGPALEG</sequence>
<dbReference type="EMBL" id="FOAG01000001">
    <property type="protein sequence ID" value="SEK36038.1"/>
    <property type="molecule type" value="Genomic_DNA"/>
</dbReference>
<protein>
    <submittedName>
        <fullName evidence="1">Putative lumazine-binding</fullName>
    </submittedName>
</protein>
<proteinExistence type="predicted"/>
<gene>
    <name evidence="1" type="ORF">SAMN05443999_101280</name>
</gene>
<dbReference type="Proteomes" id="UP000199582">
    <property type="component" value="Unassembled WGS sequence"/>
</dbReference>
<keyword evidence="2" id="KW-1185">Reference proteome</keyword>